<keyword evidence="3" id="KW-0378">Hydrolase</keyword>
<protein>
    <submittedName>
        <fullName evidence="6">Creatininase family protein</fullName>
    </submittedName>
</protein>
<comment type="caution">
    <text evidence="6">The sequence shown here is derived from an EMBL/GenBank/DDBJ whole genome shotgun (WGS) entry which is preliminary data.</text>
</comment>
<dbReference type="Proteomes" id="UP001220964">
    <property type="component" value="Unassembled WGS sequence"/>
</dbReference>
<gene>
    <name evidence="6" type="ORF">P1J78_09635</name>
</gene>
<accession>A0AAE3NU41</accession>
<evidence type="ECO:0000313" key="7">
    <source>
        <dbReference type="Proteomes" id="UP001220964"/>
    </source>
</evidence>
<comment type="similarity">
    <text evidence="5">Belongs to the creatininase superfamily.</text>
</comment>
<dbReference type="Gene3D" id="3.40.50.10310">
    <property type="entry name" value="Creatininase"/>
    <property type="match status" value="1"/>
</dbReference>
<keyword evidence="4" id="KW-0862">Zinc</keyword>
<dbReference type="InterPro" id="IPR003785">
    <property type="entry name" value="Creatininase/forma_Hydrolase"/>
</dbReference>
<evidence type="ECO:0000256" key="4">
    <source>
        <dbReference type="ARBA" id="ARBA00022833"/>
    </source>
</evidence>
<dbReference type="GO" id="GO:0046872">
    <property type="term" value="F:metal ion binding"/>
    <property type="evidence" value="ECO:0007669"/>
    <property type="project" value="UniProtKB-KW"/>
</dbReference>
<dbReference type="PANTHER" id="PTHR35005:SF1">
    <property type="entry name" value="2-AMINO-5-FORMYLAMINO-6-RIBOSYLAMINOPYRIMIDIN-4(3H)-ONE 5'-MONOPHOSPHATE DEFORMYLASE"/>
    <property type="match status" value="1"/>
</dbReference>
<evidence type="ECO:0000256" key="5">
    <source>
        <dbReference type="ARBA" id="ARBA00024029"/>
    </source>
</evidence>
<dbReference type="EMBL" id="JARGYC010000020">
    <property type="protein sequence ID" value="MDF0600990.1"/>
    <property type="molecule type" value="Genomic_DNA"/>
</dbReference>
<dbReference type="PANTHER" id="PTHR35005">
    <property type="entry name" value="3-DEHYDRO-SCYLLO-INOSOSE HYDROLASE"/>
    <property type="match status" value="1"/>
</dbReference>
<name>A0AAE3NU41_9RHOB</name>
<dbReference type="Pfam" id="PF02633">
    <property type="entry name" value="Creatininase"/>
    <property type="match status" value="1"/>
</dbReference>
<keyword evidence="2" id="KW-0479">Metal-binding</keyword>
<reference evidence="6" key="1">
    <citation type="submission" date="2023-03" db="EMBL/GenBank/DDBJ databases">
        <title>Multiphase analysis and comparison of six strains from genera Psychromarinibacter, Lutimaribacter, and Maritimibacter, including a novel species: Psychromarinibacter sediminicola sp. nov.</title>
        <authorList>
            <person name="Wang Y.-H."/>
            <person name="Ye M.-Q."/>
            <person name="Du Z.-J."/>
        </authorList>
    </citation>
    <scope>NUCLEOTIDE SEQUENCE</scope>
    <source>
        <strain evidence="6">C21-152</strain>
    </source>
</reference>
<evidence type="ECO:0000256" key="2">
    <source>
        <dbReference type="ARBA" id="ARBA00022723"/>
    </source>
</evidence>
<dbReference type="RefSeq" id="WP_275567132.1">
    <property type="nucleotide sequence ID" value="NZ_JARGYC010000020.1"/>
</dbReference>
<proteinExistence type="inferred from homology"/>
<evidence type="ECO:0000256" key="3">
    <source>
        <dbReference type="ARBA" id="ARBA00022801"/>
    </source>
</evidence>
<organism evidence="6 7">
    <name type="scientific">Psychromarinibacter sediminicola</name>
    <dbReference type="NCBI Taxonomy" id="3033385"/>
    <lineage>
        <taxon>Bacteria</taxon>
        <taxon>Pseudomonadati</taxon>
        <taxon>Pseudomonadota</taxon>
        <taxon>Alphaproteobacteria</taxon>
        <taxon>Rhodobacterales</taxon>
        <taxon>Paracoccaceae</taxon>
        <taxon>Psychromarinibacter</taxon>
    </lineage>
</organism>
<dbReference type="AlphaFoldDB" id="A0AAE3NU41"/>
<dbReference type="GO" id="GO:0016811">
    <property type="term" value="F:hydrolase activity, acting on carbon-nitrogen (but not peptide) bonds, in linear amides"/>
    <property type="evidence" value="ECO:0007669"/>
    <property type="project" value="TreeGrafter"/>
</dbReference>
<evidence type="ECO:0000256" key="1">
    <source>
        <dbReference type="ARBA" id="ARBA00001947"/>
    </source>
</evidence>
<sequence length="247" mass="26360">MPPSAQVYEWETLTRDRLRQIAPDATVVVPLGAIEQHGPFLPTGTDAILSNKAVDLAVARAAADTDQTFIIARVLRIGTSEHHLPFGGTISLTPATLLQVLTDVLRSMRHTGVRKVIVVNGHGGNTGVCHAAGSSVSTTTDMAVAVLDYWEAAPQPVGQFQIPGHAGRWETSLILATCPEHVQERHGRDTGSGVSLPGRGVYSSEIWSNIDGYTDEPEQASADEGKAVWEALIPALASRLAELSRTM</sequence>
<comment type="cofactor">
    <cofactor evidence="1">
        <name>Zn(2+)</name>
        <dbReference type="ChEBI" id="CHEBI:29105"/>
    </cofactor>
</comment>
<evidence type="ECO:0000313" key="6">
    <source>
        <dbReference type="EMBL" id="MDF0600990.1"/>
    </source>
</evidence>
<dbReference type="GO" id="GO:0009231">
    <property type="term" value="P:riboflavin biosynthetic process"/>
    <property type="evidence" value="ECO:0007669"/>
    <property type="project" value="TreeGrafter"/>
</dbReference>
<dbReference type="SUPFAM" id="SSF102215">
    <property type="entry name" value="Creatininase"/>
    <property type="match status" value="1"/>
</dbReference>
<keyword evidence="7" id="KW-1185">Reference proteome</keyword>
<dbReference type="InterPro" id="IPR024087">
    <property type="entry name" value="Creatininase-like_sf"/>
</dbReference>